<keyword evidence="4" id="KW-1185">Reference proteome</keyword>
<dbReference type="SUPFAM" id="SSF46966">
    <property type="entry name" value="Spectrin repeat"/>
    <property type="match status" value="1"/>
</dbReference>
<reference evidence="3 4" key="1">
    <citation type="journal article" date="2012" name="Proc. Natl. Acad. Sci. U.S.A.">
        <title>Antigenic diversity is generated by distinct evolutionary mechanisms in African trypanosome species.</title>
        <authorList>
            <person name="Jackson A.P."/>
            <person name="Berry A."/>
            <person name="Aslett M."/>
            <person name="Allison H.C."/>
            <person name="Burton P."/>
            <person name="Vavrova-Anderson J."/>
            <person name="Brown R."/>
            <person name="Browne H."/>
            <person name="Corton N."/>
            <person name="Hauser H."/>
            <person name="Gamble J."/>
            <person name="Gilderthorp R."/>
            <person name="Marcello L."/>
            <person name="McQuillan J."/>
            <person name="Otto T.D."/>
            <person name="Quail M.A."/>
            <person name="Sanders M.J."/>
            <person name="van Tonder A."/>
            <person name="Ginger M.L."/>
            <person name="Field M.C."/>
            <person name="Barry J.D."/>
            <person name="Hertz-Fowler C."/>
            <person name="Berriman M."/>
        </authorList>
    </citation>
    <scope>NUCLEOTIDE SEQUENCE</scope>
    <source>
        <strain evidence="3 4">Y486</strain>
    </source>
</reference>
<dbReference type="VEuPathDB" id="TriTrypDB:TvY486_0023540"/>
<dbReference type="EMBL" id="CAEX01003862">
    <property type="protein sequence ID" value="CCD19644.1"/>
    <property type="molecule type" value="Genomic_DNA"/>
</dbReference>
<feature type="compositionally biased region" description="Polar residues" evidence="2">
    <location>
        <begin position="405"/>
        <end position="423"/>
    </location>
</feature>
<keyword evidence="1" id="KW-0175">Coiled coil</keyword>
<feature type="compositionally biased region" description="Basic residues" evidence="2">
    <location>
        <begin position="1"/>
        <end position="10"/>
    </location>
</feature>
<feature type="region of interest" description="Disordered" evidence="2">
    <location>
        <begin position="53"/>
        <end position="72"/>
    </location>
</feature>
<organism evidence="3 4">
    <name type="scientific">Trypanosoma vivax (strain Y486)</name>
    <dbReference type="NCBI Taxonomy" id="1055687"/>
    <lineage>
        <taxon>Eukaryota</taxon>
        <taxon>Discoba</taxon>
        <taxon>Euglenozoa</taxon>
        <taxon>Kinetoplastea</taxon>
        <taxon>Metakinetoplastina</taxon>
        <taxon>Trypanosomatida</taxon>
        <taxon>Trypanosomatidae</taxon>
        <taxon>Trypanosoma</taxon>
        <taxon>Duttonella</taxon>
    </lineage>
</organism>
<dbReference type="Gene3D" id="1.20.58.60">
    <property type="match status" value="1"/>
</dbReference>
<dbReference type="AlphaFoldDB" id="F9WQ16"/>
<evidence type="ECO:0000313" key="4">
    <source>
        <dbReference type="Proteomes" id="UP000009027"/>
    </source>
</evidence>
<evidence type="ECO:0000256" key="2">
    <source>
        <dbReference type="SAM" id="MobiDB-lite"/>
    </source>
</evidence>
<dbReference type="Gene3D" id="1.20.920.20">
    <property type="match status" value="1"/>
</dbReference>
<dbReference type="Proteomes" id="UP000009027">
    <property type="component" value="Unassembled WGS sequence"/>
</dbReference>
<evidence type="ECO:0000313" key="3">
    <source>
        <dbReference type="EMBL" id="CCD19644.1"/>
    </source>
</evidence>
<protein>
    <submittedName>
        <fullName evidence="3">Uncharacterized protein</fullName>
    </submittedName>
</protein>
<feature type="compositionally biased region" description="Polar residues" evidence="2">
    <location>
        <begin position="62"/>
        <end position="72"/>
    </location>
</feature>
<evidence type="ECO:0000256" key="1">
    <source>
        <dbReference type="SAM" id="Coils"/>
    </source>
</evidence>
<name>F9WQ16_TRYVY</name>
<sequence>MRVTRSRAPHSRTLLRNADSAHTHNGGEAESCNPKGRGRCSGFNGKKQCCANGPPSRGGSDPVSSGCGTQPFSRDTRLVMKANENMIHNEDNLSPSDVEELCRRRQQLRYGIETSLARMAELRLLIDSLNDCIEKNKKQTPVNKIDSLIDHRPLEVEWNKRSNKYRPDEYTRLTEDEYYEELGFQLTAACAALSAVPPSSWRELYAFRQPPLVVTTLMTVVMRVLGYSQNLLGKFSSSSCTFNSTRWPELPQELIRCEPLKAFKNIVDAGGNVSGNDDCAERKRRYSELRRCLSFWTYDRASRAHATLGPIHRWVSAMLDISEVAGRRETSVSVNALCEDVDAVGCGTTEDTENRVAMLQELEENESYVQLAKDEISAIDALLADVAALAVNRPVTCTPIPDAQRAQSSDSSPLNETQLPTSELNSTENAGMVLVDHMKQKGEQCDLNGHQIMLNTEDGPYQSRFTPSTLRCFSASEGPVSLSLTATPSIPLLKLESLKVASPASKINQLSIRDRFETLRSLPPPQTPRVGNSFSFDSVPVCGSFGSTLCSAFSPKDSSSNVLNSARVLQDRENLLIRVHQLEEQLQELRNNSPLAAELQRLRDEVQMSREEISTLRAERDYLREQVEWARLCGDSSSPGACLSNHCVDVSAAKSRVKNVCIQATSTWDTEAITHLKSQLNEAHVHTQQLQGTLSSVMPAVKGVSPLTGCSYECIEGLNVSPDSISASSGGGLIQRAKVAYYDLDKAQVVHQRLEEMQQELEARQRTIEEVEERLNEEIHARNDASQQVQHLQAELHRVWQRLGSAEHQLKLALENSENGSVRSHDNHPDTEESTSGQYYHEDDLDSVLRPYRQREALYQQKIEQLCVQLERLKRRHAEERRRRREIREMRAALLQKLEDTFSEVLCRQEFDLSSMPEVLERTRERVEQLVRRD</sequence>
<feature type="coiled-coil region" evidence="1">
    <location>
        <begin position="565"/>
        <end position="626"/>
    </location>
</feature>
<accession>F9WQ16</accession>
<proteinExistence type="predicted"/>
<feature type="region of interest" description="Disordered" evidence="2">
    <location>
        <begin position="401"/>
        <end position="423"/>
    </location>
</feature>
<feature type="region of interest" description="Disordered" evidence="2">
    <location>
        <begin position="1"/>
        <end position="35"/>
    </location>
</feature>
<feature type="region of interest" description="Disordered" evidence="2">
    <location>
        <begin position="816"/>
        <end position="842"/>
    </location>
</feature>
<gene>
    <name evidence="3" type="ORF">TvY486_0023540</name>
</gene>
<feature type="coiled-coil region" evidence="1">
    <location>
        <begin position="744"/>
        <end position="795"/>
    </location>
</feature>
<dbReference type="OMA" id="ANENMIH"/>
<feature type="coiled-coil region" evidence="1">
    <location>
        <begin position="856"/>
        <end position="890"/>
    </location>
</feature>